<dbReference type="RefSeq" id="WP_169748249.1">
    <property type="nucleotide sequence ID" value="NZ_JYIT01000085.1"/>
</dbReference>
<dbReference type="InterPro" id="IPR037401">
    <property type="entry name" value="SnoaL-like"/>
</dbReference>
<comment type="caution">
    <text evidence="2">The sequence shown here is derived from an EMBL/GenBank/DDBJ whole genome shotgun (WGS) entry which is preliminary data.</text>
</comment>
<evidence type="ECO:0000259" key="1">
    <source>
        <dbReference type="Pfam" id="PF13474"/>
    </source>
</evidence>
<name>A0A0F0KD40_9MICO</name>
<proteinExistence type="predicted"/>
<evidence type="ECO:0000313" key="3">
    <source>
        <dbReference type="Proteomes" id="UP000033448"/>
    </source>
</evidence>
<protein>
    <recommendedName>
        <fullName evidence="1">SnoaL-like domain-containing protein</fullName>
    </recommendedName>
</protein>
<dbReference type="AlphaFoldDB" id="A0A0F0KD40"/>
<dbReference type="EMBL" id="JYIT01000085">
    <property type="protein sequence ID" value="KJL18822.1"/>
    <property type="molecule type" value="Genomic_DNA"/>
</dbReference>
<dbReference type="SUPFAM" id="SSF54427">
    <property type="entry name" value="NTF2-like"/>
    <property type="match status" value="1"/>
</dbReference>
<dbReference type="Pfam" id="PF13474">
    <property type="entry name" value="SnoaL_3"/>
    <property type="match status" value="1"/>
</dbReference>
<dbReference type="InterPro" id="IPR032710">
    <property type="entry name" value="NTF2-like_dom_sf"/>
</dbReference>
<organism evidence="2 3">
    <name type="scientific">Microbacterium azadirachtae</name>
    <dbReference type="NCBI Taxonomy" id="582680"/>
    <lineage>
        <taxon>Bacteria</taxon>
        <taxon>Bacillati</taxon>
        <taxon>Actinomycetota</taxon>
        <taxon>Actinomycetes</taxon>
        <taxon>Micrococcales</taxon>
        <taxon>Microbacteriaceae</taxon>
        <taxon>Microbacterium</taxon>
    </lineage>
</organism>
<dbReference type="PATRIC" id="fig|582680.7.peg.3351"/>
<dbReference type="Proteomes" id="UP000033448">
    <property type="component" value="Unassembled WGS sequence"/>
</dbReference>
<dbReference type="Gene3D" id="3.10.450.50">
    <property type="match status" value="1"/>
</dbReference>
<sequence length="133" mass="14160">MEADADAADAIRALIARTYAAMSTPGSDFAEIFGHPDMTVAGSGAGELMDGPERVIAVAGAIAAQGRVWVPERVRVWRRGDVAWAQILGGVDLTESGGVVRVPYTTTRVFSLGADGWRWVYWGGAEPQESPRV</sequence>
<accession>A0A0F0KD40</accession>
<feature type="domain" description="SnoaL-like" evidence="1">
    <location>
        <begin position="11"/>
        <end position="122"/>
    </location>
</feature>
<reference evidence="2 3" key="1">
    <citation type="submission" date="2015-02" db="EMBL/GenBank/DDBJ databases">
        <title>Draft genome sequences of ten Microbacterium spp. with emphasis on heavy metal contaminated environments.</title>
        <authorList>
            <person name="Corretto E."/>
        </authorList>
    </citation>
    <scope>NUCLEOTIDE SEQUENCE [LARGE SCALE GENOMIC DNA]</scope>
    <source>
        <strain evidence="2 3">DSM 23848</strain>
    </source>
</reference>
<evidence type="ECO:0000313" key="2">
    <source>
        <dbReference type="EMBL" id="KJL18822.1"/>
    </source>
</evidence>
<gene>
    <name evidence="2" type="ORF">RL72_03291</name>
</gene>
<keyword evidence="3" id="KW-1185">Reference proteome</keyword>